<keyword evidence="1" id="KW-1133">Transmembrane helix</keyword>
<dbReference type="Proteomes" id="UP000641514">
    <property type="component" value="Unassembled WGS sequence"/>
</dbReference>
<dbReference type="EMBL" id="BMJH01000003">
    <property type="protein sequence ID" value="GGC72132.1"/>
    <property type="molecule type" value="Genomic_DNA"/>
</dbReference>
<protein>
    <submittedName>
        <fullName evidence="2">Uncharacterized protein</fullName>
    </submittedName>
</protein>
<feature type="transmembrane region" description="Helical" evidence="1">
    <location>
        <begin position="123"/>
        <end position="146"/>
    </location>
</feature>
<dbReference type="RefSeq" id="WP_188675820.1">
    <property type="nucleotide sequence ID" value="NZ_BMJH01000003.1"/>
</dbReference>
<proteinExistence type="predicted"/>
<evidence type="ECO:0000313" key="2">
    <source>
        <dbReference type="EMBL" id="GGC72132.1"/>
    </source>
</evidence>
<sequence length="190" mass="20276">MRSSHWLTVRAEGQDYHRFRFDTKRRITLIDMAPTIAPQWFTPRTRNRAVVAVPLVVAIAAGVLFLTWLPSLPDSIVTGWASEAEVPTTVVTASSVVWSYLLAAAVTIALTVLGLLVEARAVVARVTVGCAWGIIAFITVATVDMLSAHRGISSGDEVVQLPEGGLLTTVGLAAVSACIGAWLVVPTQRS</sequence>
<reference evidence="2" key="1">
    <citation type="journal article" date="2014" name="Int. J. Syst. Evol. Microbiol.">
        <title>Complete genome sequence of Corynebacterium casei LMG S-19264T (=DSM 44701T), isolated from a smear-ripened cheese.</title>
        <authorList>
            <consortium name="US DOE Joint Genome Institute (JGI-PGF)"/>
            <person name="Walter F."/>
            <person name="Albersmeier A."/>
            <person name="Kalinowski J."/>
            <person name="Ruckert C."/>
        </authorList>
    </citation>
    <scope>NUCLEOTIDE SEQUENCE</scope>
    <source>
        <strain evidence="2">CGMCC 1.15478</strain>
    </source>
</reference>
<accession>A0A916UHI5</accession>
<evidence type="ECO:0000313" key="3">
    <source>
        <dbReference type="Proteomes" id="UP000641514"/>
    </source>
</evidence>
<keyword evidence="1" id="KW-0472">Membrane</keyword>
<feature type="transmembrane region" description="Helical" evidence="1">
    <location>
        <begin position="49"/>
        <end position="69"/>
    </location>
</feature>
<evidence type="ECO:0000256" key="1">
    <source>
        <dbReference type="SAM" id="Phobius"/>
    </source>
</evidence>
<keyword evidence="1" id="KW-0812">Transmembrane</keyword>
<reference evidence="2" key="2">
    <citation type="submission" date="2020-09" db="EMBL/GenBank/DDBJ databases">
        <authorList>
            <person name="Sun Q."/>
            <person name="Zhou Y."/>
        </authorList>
    </citation>
    <scope>NUCLEOTIDE SEQUENCE</scope>
    <source>
        <strain evidence="2">CGMCC 1.15478</strain>
    </source>
</reference>
<keyword evidence="3" id="KW-1185">Reference proteome</keyword>
<name>A0A916UHI5_9ACTN</name>
<gene>
    <name evidence="2" type="ORF">GCM10011410_26450</name>
</gene>
<dbReference type="AlphaFoldDB" id="A0A916UHI5"/>
<feature type="transmembrane region" description="Helical" evidence="1">
    <location>
        <begin position="97"/>
        <end position="116"/>
    </location>
</feature>
<organism evidence="2 3">
    <name type="scientific">Hoyosella rhizosphaerae</name>
    <dbReference type="NCBI Taxonomy" id="1755582"/>
    <lineage>
        <taxon>Bacteria</taxon>
        <taxon>Bacillati</taxon>
        <taxon>Actinomycetota</taxon>
        <taxon>Actinomycetes</taxon>
        <taxon>Mycobacteriales</taxon>
        <taxon>Hoyosellaceae</taxon>
        <taxon>Hoyosella</taxon>
    </lineage>
</organism>
<feature type="transmembrane region" description="Helical" evidence="1">
    <location>
        <begin position="166"/>
        <end position="185"/>
    </location>
</feature>
<comment type="caution">
    <text evidence="2">The sequence shown here is derived from an EMBL/GenBank/DDBJ whole genome shotgun (WGS) entry which is preliminary data.</text>
</comment>